<protein>
    <submittedName>
        <fullName evidence="2">Uncharacterized protein</fullName>
    </submittedName>
</protein>
<feature type="region of interest" description="Disordered" evidence="1">
    <location>
        <begin position="50"/>
        <end position="71"/>
    </location>
</feature>
<feature type="compositionally biased region" description="Basic and acidic residues" evidence="1">
    <location>
        <begin position="508"/>
        <end position="523"/>
    </location>
</feature>
<evidence type="ECO:0000313" key="2">
    <source>
        <dbReference type="EMBL" id="SLM33508.1"/>
    </source>
</evidence>
<sequence>MGTNNGFGRRRPVPILSRENSEKWFPLFEQWLISEDIHIAIVVPQTTLPAISTPATTGTNTPASETSTTQAAVSAQDPIFKKADAKVQYWLSISINEDDQEWITDQPTAKAKWDVLKSKYEEKLQTTGRQYLQDFVSYKMEAGVTIDEAWTYLSKLGRKAETALWAGQRKGQQAKGKSYDYSHRKRSSSNEHKRSPYRGQERKLSKCYLCGKEHQISQYFHLPAARKLIKSKGKKSKKELPASPDIDALIKLLQLKQQKQQKKHRAYNVEDDSEEDQEGSNSGLDLDPKDEEISDEIAALSKDITLITSHAVKFNENVKGGSIELKLQKPATPNVLPERRSVGRPRKNPAPTSAPAAILQAPTAVTTAIPDTPENNIHNALKDSEQTVQDNMEIEFLDPDLEVPTALKTKVLKPMEVVKQSSHIETSKQRKRELAGPELEVLTSSVPKDTTARAGPSDYSHNTSAPDTKAPDQVVGQFLPIKVPRLRNKDNDEPAAEQPKQSPLAETPSKRQREDEYNSAKDQHIAKRLHAMLVLMANEQEDDQVDRSQPKGVKIHTPTSYSEAVGDPIWGELWKEAIEAELTACEGQGVAINAPLAAFARASRGSSSKLTPPAKPVSSGVPCDEEGSGTESMGEVVVVAAPTGKRKRAGVGRSLVGRPIKRVQGLFVGDTTDETDSSPE</sequence>
<feature type="compositionally biased region" description="Acidic residues" evidence="1">
    <location>
        <begin position="269"/>
        <end position="278"/>
    </location>
</feature>
<reference evidence="3" key="1">
    <citation type="submission" date="2017-03" db="EMBL/GenBank/DDBJ databases">
        <authorList>
            <person name="Sharma R."/>
            <person name="Thines M."/>
        </authorList>
    </citation>
    <scope>NUCLEOTIDE SEQUENCE [LARGE SCALE GENOMIC DNA]</scope>
</reference>
<keyword evidence="3" id="KW-1185">Reference proteome</keyword>
<dbReference type="EMBL" id="FWEW01000045">
    <property type="protein sequence ID" value="SLM33508.1"/>
    <property type="molecule type" value="Genomic_DNA"/>
</dbReference>
<accession>A0A1W5CRN0</accession>
<dbReference type="Proteomes" id="UP000192927">
    <property type="component" value="Unassembled WGS sequence"/>
</dbReference>
<name>A0A1W5CRN0_9LECA</name>
<feature type="compositionally biased region" description="Basic and acidic residues" evidence="1">
    <location>
        <begin position="177"/>
        <end position="200"/>
    </location>
</feature>
<evidence type="ECO:0000256" key="1">
    <source>
        <dbReference type="SAM" id="MobiDB-lite"/>
    </source>
</evidence>
<evidence type="ECO:0000313" key="3">
    <source>
        <dbReference type="Proteomes" id="UP000192927"/>
    </source>
</evidence>
<feature type="region of interest" description="Disordered" evidence="1">
    <location>
        <begin position="335"/>
        <end position="354"/>
    </location>
</feature>
<proteinExistence type="predicted"/>
<feature type="region of interest" description="Disordered" evidence="1">
    <location>
        <begin position="418"/>
        <end position="523"/>
    </location>
</feature>
<dbReference type="Pfam" id="PF14223">
    <property type="entry name" value="Retrotran_gag_2"/>
    <property type="match status" value="1"/>
</dbReference>
<feature type="compositionally biased region" description="Basic and acidic residues" evidence="1">
    <location>
        <begin position="425"/>
        <end position="435"/>
    </location>
</feature>
<feature type="region of interest" description="Disordered" evidence="1">
    <location>
        <begin position="605"/>
        <end position="634"/>
    </location>
</feature>
<feature type="region of interest" description="Disordered" evidence="1">
    <location>
        <begin position="261"/>
        <end position="289"/>
    </location>
</feature>
<feature type="region of interest" description="Disordered" evidence="1">
    <location>
        <begin position="166"/>
        <end position="200"/>
    </location>
</feature>
<dbReference type="AlphaFoldDB" id="A0A1W5CRN0"/>
<organism evidence="2 3">
    <name type="scientific">Lasallia pustulata</name>
    <dbReference type="NCBI Taxonomy" id="136370"/>
    <lineage>
        <taxon>Eukaryota</taxon>
        <taxon>Fungi</taxon>
        <taxon>Dikarya</taxon>
        <taxon>Ascomycota</taxon>
        <taxon>Pezizomycotina</taxon>
        <taxon>Lecanoromycetes</taxon>
        <taxon>OSLEUM clade</taxon>
        <taxon>Umbilicariomycetidae</taxon>
        <taxon>Umbilicariales</taxon>
        <taxon>Umbilicariaceae</taxon>
        <taxon>Lasallia</taxon>
    </lineage>
</organism>